<keyword evidence="7" id="KW-1185">Reference proteome</keyword>
<accession>A0ABW6IHY9</accession>
<evidence type="ECO:0000313" key="7">
    <source>
        <dbReference type="Proteomes" id="UP001600165"/>
    </source>
</evidence>
<dbReference type="CDD" id="cd01637">
    <property type="entry name" value="IMPase_like"/>
    <property type="match status" value="1"/>
</dbReference>
<organism evidence="6 7">
    <name type="scientific">Almyronema epifaneia S1</name>
    <dbReference type="NCBI Taxonomy" id="2991925"/>
    <lineage>
        <taxon>Bacteria</taxon>
        <taxon>Bacillati</taxon>
        <taxon>Cyanobacteriota</taxon>
        <taxon>Cyanophyceae</taxon>
        <taxon>Nodosilineales</taxon>
        <taxon>Nodosilineaceae</taxon>
        <taxon>Almyronema</taxon>
        <taxon>Almyronema epifaneia</taxon>
    </lineage>
</organism>
<dbReference type="InterPro" id="IPR000760">
    <property type="entry name" value="Inositol_monophosphatase-like"/>
</dbReference>
<dbReference type="PROSITE" id="PS00629">
    <property type="entry name" value="IMP_1"/>
    <property type="match status" value="1"/>
</dbReference>
<gene>
    <name evidence="6" type="ORF">ACFVKH_11610</name>
</gene>
<evidence type="ECO:0000256" key="2">
    <source>
        <dbReference type="ARBA" id="ARBA00022723"/>
    </source>
</evidence>
<dbReference type="RefSeq" id="WP_377965158.1">
    <property type="nucleotide sequence ID" value="NZ_JBHZOL010000075.1"/>
</dbReference>
<evidence type="ECO:0000256" key="3">
    <source>
        <dbReference type="ARBA" id="ARBA00022842"/>
    </source>
</evidence>
<dbReference type="InterPro" id="IPR050725">
    <property type="entry name" value="CysQ/Inositol_MonoPase"/>
</dbReference>
<protein>
    <recommendedName>
        <fullName evidence="4">3'(2'),5-bisphosphonucleoside 3'(2')-phosphohydrolase</fullName>
    </recommendedName>
    <alternativeName>
        <fullName evidence="5">DPNPase</fullName>
    </alternativeName>
</protein>
<dbReference type="Proteomes" id="UP001600165">
    <property type="component" value="Unassembled WGS sequence"/>
</dbReference>
<comment type="caution">
    <text evidence="6">The sequence shown here is derived from an EMBL/GenBank/DDBJ whole genome shotgun (WGS) entry which is preliminary data.</text>
</comment>
<proteinExistence type="predicted"/>
<evidence type="ECO:0000256" key="4">
    <source>
        <dbReference type="ARBA" id="ARBA00041694"/>
    </source>
</evidence>
<dbReference type="SUPFAM" id="SSF56655">
    <property type="entry name" value="Carbohydrate phosphatase"/>
    <property type="match status" value="1"/>
</dbReference>
<reference evidence="6 7" key="1">
    <citation type="submission" date="2024-10" db="EMBL/GenBank/DDBJ databases">
        <authorList>
            <person name="Ratan Roy A."/>
            <person name="Morales Sandoval P.H."/>
            <person name="De Los Santos Villalobos S."/>
            <person name="Chakraborty S."/>
            <person name="Mukherjee J."/>
        </authorList>
    </citation>
    <scope>NUCLEOTIDE SEQUENCE [LARGE SCALE GENOMIC DNA]</scope>
    <source>
        <strain evidence="6 7">S1</strain>
    </source>
</reference>
<dbReference type="EMBL" id="JBHZOL010000075">
    <property type="protein sequence ID" value="MFE4106929.1"/>
    <property type="molecule type" value="Genomic_DNA"/>
</dbReference>
<evidence type="ECO:0000256" key="1">
    <source>
        <dbReference type="ARBA" id="ARBA00001625"/>
    </source>
</evidence>
<dbReference type="PANTHER" id="PTHR43028:SF5">
    <property type="entry name" value="3'(2'),5'-BISPHOSPHATE NUCLEOTIDASE 1"/>
    <property type="match status" value="1"/>
</dbReference>
<dbReference type="Pfam" id="PF00459">
    <property type="entry name" value="Inositol_P"/>
    <property type="match status" value="1"/>
</dbReference>
<keyword evidence="3" id="KW-0460">Magnesium</keyword>
<comment type="catalytic activity">
    <reaction evidence="1">
        <text>adenosine 3',5'-bisphosphate + H2O = AMP + phosphate</text>
        <dbReference type="Rhea" id="RHEA:10040"/>
        <dbReference type="ChEBI" id="CHEBI:15377"/>
        <dbReference type="ChEBI" id="CHEBI:43474"/>
        <dbReference type="ChEBI" id="CHEBI:58343"/>
        <dbReference type="ChEBI" id="CHEBI:456215"/>
        <dbReference type="EC" id="3.1.3.7"/>
    </reaction>
</comment>
<name>A0ABW6IHY9_9CYAN</name>
<dbReference type="PRINTS" id="PR00377">
    <property type="entry name" value="IMPHPHTASES"/>
</dbReference>
<keyword evidence="2" id="KW-0479">Metal-binding</keyword>
<dbReference type="PANTHER" id="PTHR43028">
    <property type="entry name" value="3'(2'),5'-BISPHOSPHATE NUCLEOTIDASE 1"/>
    <property type="match status" value="1"/>
</dbReference>
<dbReference type="Gene3D" id="3.40.190.80">
    <property type="match status" value="1"/>
</dbReference>
<evidence type="ECO:0000256" key="5">
    <source>
        <dbReference type="ARBA" id="ARBA00042530"/>
    </source>
</evidence>
<dbReference type="Gene3D" id="3.30.540.10">
    <property type="entry name" value="Fructose-1,6-Bisphosphatase, subunit A, domain 1"/>
    <property type="match status" value="1"/>
</dbReference>
<sequence>MTKLLSSHQQEKIQSLMREAGQKAQQFSSQDFEVFEKGIEDYVTNVDRLLDQMLASEFAALFPNDGVITEENTASRQVYSKDKSCFWLIDPIDGTEDFIHRRQNYAVMVGLLQHYQPVLGWIYAPAHQRLYWGGADWGLFRSLAGQSPEPLLPKMAELEPQRCTIILGDRDQRRFGKAIAQQIPTVQFYSLGSFGLKVMEVVQGRAGLYVYLNGRVKLWDTTGPVALAKAAGLTCCDLTGAPLVFSPDQVEPKTLIHRQAILIGWPDCVQAFRPQIQQAVAEVLQAETLSKP</sequence>
<evidence type="ECO:0000313" key="6">
    <source>
        <dbReference type="EMBL" id="MFE4106929.1"/>
    </source>
</evidence>
<dbReference type="InterPro" id="IPR020583">
    <property type="entry name" value="Inositol_monoP_metal-BS"/>
</dbReference>